<dbReference type="InterPro" id="IPR050086">
    <property type="entry name" value="MetN_ABC_transporter-like"/>
</dbReference>
<reference evidence="5" key="1">
    <citation type="submission" date="2016-10" db="EMBL/GenBank/DDBJ databases">
        <title>Sequence of Gallionella enrichment culture.</title>
        <authorList>
            <person name="Poehlein A."/>
            <person name="Muehling M."/>
            <person name="Daniel R."/>
        </authorList>
    </citation>
    <scope>NUCLEOTIDE SEQUENCE</scope>
</reference>
<evidence type="ECO:0000259" key="4">
    <source>
        <dbReference type="Pfam" id="PF00005"/>
    </source>
</evidence>
<dbReference type="Gene3D" id="3.40.50.300">
    <property type="entry name" value="P-loop containing nucleotide triphosphate hydrolases"/>
    <property type="match status" value="1"/>
</dbReference>
<feature type="compositionally biased region" description="Polar residues" evidence="3">
    <location>
        <begin position="1"/>
        <end position="21"/>
    </location>
</feature>
<dbReference type="InterPro" id="IPR003439">
    <property type="entry name" value="ABC_transporter-like_ATP-bd"/>
</dbReference>
<keyword evidence="5" id="KW-0067">ATP-binding</keyword>
<comment type="subcellular location">
    <subcellularLocation>
        <location evidence="1">Cell membrane</location>
        <topology evidence="1">Peripheral membrane protein</topology>
    </subcellularLocation>
</comment>
<comment type="caution">
    <text evidence="5">The sequence shown here is derived from an EMBL/GenBank/DDBJ whole genome shotgun (WGS) entry which is preliminary data.</text>
</comment>
<feature type="domain" description="ABC transporter" evidence="4">
    <location>
        <begin position="43"/>
        <end position="93"/>
    </location>
</feature>
<keyword evidence="2" id="KW-0813">Transport</keyword>
<evidence type="ECO:0000256" key="2">
    <source>
        <dbReference type="ARBA" id="ARBA00022448"/>
    </source>
</evidence>
<keyword evidence="5" id="KW-0547">Nucleotide-binding</keyword>
<dbReference type="Pfam" id="PF00005">
    <property type="entry name" value="ABC_tran"/>
    <property type="match status" value="1"/>
</dbReference>
<organism evidence="5">
    <name type="scientific">mine drainage metagenome</name>
    <dbReference type="NCBI Taxonomy" id="410659"/>
    <lineage>
        <taxon>unclassified sequences</taxon>
        <taxon>metagenomes</taxon>
        <taxon>ecological metagenomes</taxon>
    </lineage>
</organism>
<sequence>MDAAASFSTLTSDAPGNSEPTQGADAVLRLADIHKRYGALEVLKSVSLRARAGEAISIIGSSGSGKSTLLRCVNLLERPNAGQIILGGEALKLAMQRDGRWA</sequence>
<protein>
    <submittedName>
        <fullName evidence="5">Octopine permease ATP-binding protein P</fullName>
    </submittedName>
</protein>
<evidence type="ECO:0000256" key="1">
    <source>
        <dbReference type="ARBA" id="ARBA00004202"/>
    </source>
</evidence>
<evidence type="ECO:0000256" key="3">
    <source>
        <dbReference type="SAM" id="MobiDB-lite"/>
    </source>
</evidence>
<dbReference type="PANTHER" id="PTHR43166:SF35">
    <property type="entry name" value="L-CYSTINE IMPORT ATP-BINDING PROTEIN TCYN"/>
    <property type="match status" value="1"/>
</dbReference>
<name>A0A1J5QFF9_9ZZZZ</name>
<feature type="region of interest" description="Disordered" evidence="3">
    <location>
        <begin position="1"/>
        <end position="23"/>
    </location>
</feature>
<gene>
    <name evidence="5" type="primary">occP_2</name>
    <name evidence="5" type="ORF">GALL_359600</name>
</gene>
<dbReference type="PANTHER" id="PTHR43166">
    <property type="entry name" value="AMINO ACID IMPORT ATP-BINDING PROTEIN"/>
    <property type="match status" value="1"/>
</dbReference>
<accession>A0A1J5QFF9</accession>
<dbReference type="GO" id="GO:0005524">
    <property type="term" value="F:ATP binding"/>
    <property type="evidence" value="ECO:0007669"/>
    <property type="project" value="UniProtKB-KW"/>
</dbReference>
<proteinExistence type="predicted"/>
<dbReference type="InterPro" id="IPR027417">
    <property type="entry name" value="P-loop_NTPase"/>
</dbReference>
<dbReference type="SUPFAM" id="SSF52540">
    <property type="entry name" value="P-loop containing nucleoside triphosphate hydrolases"/>
    <property type="match status" value="1"/>
</dbReference>
<dbReference type="GO" id="GO:0005886">
    <property type="term" value="C:plasma membrane"/>
    <property type="evidence" value="ECO:0007669"/>
    <property type="project" value="UniProtKB-SubCell"/>
</dbReference>
<evidence type="ECO:0000313" key="5">
    <source>
        <dbReference type="EMBL" id="OIQ82265.1"/>
    </source>
</evidence>
<dbReference type="AlphaFoldDB" id="A0A1J5QFF9"/>
<dbReference type="EMBL" id="MLJW01000824">
    <property type="protein sequence ID" value="OIQ82265.1"/>
    <property type="molecule type" value="Genomic_DNA"/>
</dbReference>
<dbReference type="GO" id="GO:0016887">
    <property type="term" value="F:ATP hydrolysis activity"/>
    <property type="evidence" value="ECO:0007669"/>
    <property type="project" value="InterPro"/>
</dbReference>